<protein>
    <submittedName>
        <fullName evidence="4">TetR/AcrR family transcriptional regulator</fullName>
    </submittedName>
</protein>
<organism evidence="4 5">
    <name type="scientific">Streptococcus caprae</name>
    <dbReference type="NCBI Taxonomy" id="1640501"/>
    <lineage>
        <taxon>Bacteria</taxon>
        <taxon>Bacillati</taxon>
        <taxon>Bacillota</taxon>
        <taxon>Bacilli</taxon>
        <taxon>Lactobacillales</taxon>
        <taxon>Streptococcaceae</taxon>
        <taxon>Streptococcus</taxon>
    </lineage>
</organism>
<dbReference type="Pfam" id="PF00440">
    <property type="entry name" value="TetR_N"/>
    <property type="match status" value="1"/>
</dbReference>
<dbReference type="InterPro" id="IPR039532">
    <property type="entry name" value="TetR_C_Firmicutes"/>
</dbReference>
<dbReference type="InterPro" id="IPR050624">
    <property type="entry name" value="HTH-type_Tx_Regulator"/>
</dbReference>
<dbReference type="InterPro" id="IPR009057">
    <property type="entry name" value="Homeodomain-like_sf"/>
</dbReference>
<name>A0ABV8CWK2_9STRE</name>
<evidence type="ECO:0000313" key="5">
    <source>
        <dbReference type="Proteomes" id="UP001595807"/>
    </source>
</evidence>
<gene>
    <name evidence="4" type="ORF">ACFORF_07310</name>
</gene>
<dbReference type="PANTHER" id="PTHR43479:SF11">
    <property type="entry name" value="ACREF_ENVCD OPERON REPRESSOR-RELATED"/>
    <property type="match status" value="1"/>
</dbReference>
<keyword evidence="5" id="KW-1185">Reference proteome</keyword>
<dbReference type="SUPFAM" id="SSF46689">
    <property type="entry name" value="Homeodomain-like"/>
    <property type="match status" value="1"/>
</dbReference>
<dbReference type="RefSeq" id="WP_380426854.1">
    <property type="nucleotide sequence ID" value="NZ_JBHRZV010000049.1"/>
</dbReference>
<keyword evidence="1 2" id="KW-0238">DNA-binding</keyword>
<evidence type="ECO:0000313" key="4">
    <source>
        <dbReference type="EMBL" id="MFC3928372.1"/>
    </source>
</evidence>
<feature type="DNA-binding region" description="H-T-H motif" evidence="2">
    <location>
        <begin position="43"/>
        <end position="62"/>
    </location>
</feature>
<dbReference type="Gene3D" id="1.10.357.10">
    <property type="entry name" value="Tetracycline Repressor, domain 2"/>
    <property type="match status" value="1"/>
</dbReference>
<evidence type="ECO:0000256" key="2">
    <source>
        <dbReference type="PROSITE-ProRule" id="PRU00335"/>
    </source>
</evidence>
<evidence type="ECO:0000256" key="1">
    <source>
        <dbReference type="ARBA" id="ARBA00023125"/>
    </source>
</evidence>
<dbReference type="Proteomes" id="UP001595807">
    <property type="component" value="Unassembled WGS sequence"/>
</dbReference>
<dbReference type="Pfam" id="PF14278">
    <property type="entry name" value="TetR_C_8"/>
    <property type="match status" value="1"/>
</dbReference>
<dbReference type="InterPro" id="IPR001647">
    <property type="entry name" value="HTH_TetR"/>
</dbReference>
<reference evidence="5" key="1">
    <citation type="journal article" date="2019" name="Int. J. Syst. Evol. Microbiol.">
        <title>The Global Catalogue of Microorganisms (GCM) 10K type strain sequencing project: providing services to taxonomists for standard genome sequencing and annotation.</title>
        <authorList>
            <consortium name="The Broad Institute Genomics Platform"/>
            <consortium name="The Broad Institute Genome Sequencing Center for Infectious Disease"/>
            <person name="Wu L."/>
            <person name="Ma J."/>
        </authorList>
    </citation>
    <scope>NUCLEOTIDE SEQUENCE [LARGE SCALE GENOMIC DNA]</scope>
    <source>
        <strain evidence="5">CCUG 67170</strain>
    </source>
</reference>
<accession>A0ABV8CWK2</accession>
<proteinExistence type="predicted"/>
<sequence>MAVASRSLENLARFNRENKQLTKESLETALLFCLEQKDLSQITISELVKKAGVSRNAFYRHYKSKEEILETIVTSVLRRIFRGITQFDLRSQVYQAWLYLFTEVKKEATILKLAFQNHLEKALTSIIAKRFKAYQRYHKRKHSSYATFFFSNAIVSVLSNWLADGMVVSAEEMASMELPLVPNL</sequence>
<dbReference type="EMBL" id="JBHRZV010000049">
    <property type="protein sequence ID" value="MFC3928372.1"/>
    <property type="molecule type" value="Genomic_DNA"/>
</dbReference>
<dbReference type="PROSITE" id="PS50977">
    <property type="entry name" value="HTH_TETR_2"/>
    <property type="match status" value="1"/>
</dbReference>
<comment type="caution">
    <text evidence="4">The sequence shown here is derived from an EMBL/GenBank/DDBJ whole genome shotgun (WGS) entry which is preliminary data.</text>
</comment>
<feature type="domain" description="HTH tetR-type" evidence="3">
    <location>
        <begin position="20"/>
        <end position="80"/>
    </location>
</feature>
<evidence type="ECO:0000259" key="3">
    <source>
        <dbReference type="PROSITE" id="PS50977"/>
    </source>
</evidence>
<dbReference type="PANTHER" id="PTHR43479">
    <property type="entry name" value="ACREF/ENVCD OPERON REPRESSOR-RELATED"/>
    <property type="match status" value="1"/>
</dbReference>